<evidence type="ECO:0000313" key="11">
    <source>
        <dbReference type="Proteomes" id="UP001424459"/>
    </source>
</evidence>
<evidence type="ECO:0000256" key="4">
    <source>
        <dbReference type="ARBA" id="ARBA00022960"/>
    </source>
</evidence>
<evidence type="ECO:0000313" key="10">
    <source>
        <dbReference type="EMBL" id="GAA4025913.1"/>
    </source>
</evidence>
<evidence type="ECO:0000256" key="2">
    <source>
        <dbReference type="ARBA" id="ARBA00005992"/>
    </source>
</evidence>
<sequence length="375" mass="40261">MPNFRVAAAVAGLLSTLALGATAYGQAPAPAAAEPAEAAWVPPGRPGSPIDSTIFHAQVLLDAAGFPSGVIDGKKGMVFEQALRGFQQSRGLQMNGQLDGPTRAALLQQNRPSVKVLELTATDVGGPFVYPFPKEPKDQAKLKGMDYRNMLEKLAERFHTTPDTIVALNGPDKLIGAGQKLLLPNILPASRDYAGAIDDKQSGLLSLYNVDAAQPQGNFIVVDKSEGVLRVYQGEVPEGAYSTEKKRGAPPKLDDNPGKLVAQFPVTMGSTHDPLPLGKWKVPTFAFDPPFHYQPDLFWDAKDKSAPDQMLPPGPNGPVGVAWLDLTKEHYGIHGTPAPETIGRAESHGCIRMANWDVIRLSRMMKPGFTAIFQA</sequence>
<keyword evidence="8" id="KW-0732">Signal</keyword>
<dbReference type="InterPro" id="IPR050979">
    <property type="entry name" value="LD-transpeptidase"/>
</dbReference>
<keyword evidence="3" id="KW-0808">Transferase</keyword>
<feature type="active site" description="Nucleophile" evidence="7">
    <location>
        <position position="350"/>
    </location>
</feature>
<dbReference type="CDD" id="cd16913">
    <property type="entry name" value="YkuD_like"/>
    <property type="match status" value="1"/>
</dbReference>
<dbReference type="PROSITE" id="PS52029">
    <property type="entry name" value="LD_TPASE"/>
    <property type="match status" value="1"/>
</dbReference>
<evidence type="ECO:0000259" key="9">
    <source>
        <dbReference type="PROSITE" id="PS52029"/>
    </source>
</evidence>
<dbReference type="Pfam" id="PF01471">
    <property type="entry name" value="PG_binding_1"/>
    <property type="match status" value="1"/>
</dbReference>
<dbReference type="InterPro" id="IPR036365">
    <property type="entry name" value="PGBD-like_sf"/>
</dbReference>
<dbReference type="InterPro" id="IPR036366">
    <property type="entry name" value="PGBDSf"/>
</dbReference>
<dbReference type="Gene3D" id="1.10.101.10">
    <property type="entry name" value="PGBD-like superfamily/PGBD"/>
    <property type="match status" value="1"/>
</dbReference>
<proteinExistence type="inferred from homology"/>
<evidence type="ECO:0000256" key="6">
    <source>
        <dbReference type="ARBA" id="ARBA00023316"/>
    </source>
</evidence>
<accession>A0ABP7TGJ5</accession>
<dbReference type="InterPro" id="IPR038063">
    <property type="entry name" value="Transpep_catalytic_dom"/>
</dbReference>
<reference evidence="11" key="1">
    <citation type="journal article" date="2019" name="Int. J. Syst. Evol. Microbiol.">
        <title>The Global Catalogue of Microorganisms (GCM) 10K type strain sequencing project: providing services to taxonomists for standard genome sequencing and annotation.</title>
        <authorList>
            <consortium name="The Broad Institute Genomics Platform"/>
            <consortium name="The Broad Institute Genome Sequencing Center for Infectious Disease"/>
            <person name="Wu L."/>
            <person name="Ma J."/>
        </authorList>
    </citation>
    <scope>NUCLEOTIDE SEQUENCE [LARGE SCALE GENOMIC DNA]</scope>
    <source>
        <strain evidence="11">JCM 17564</strain>
    </source>
</reference>
<dbReference type="PANTHER" id="PTHR30582:SF30">
    <property type="entry name" value="BLR4375 PROTEIN"/>
    <property type="match status" value="1"/>
</dbReference>
<evidence type="ECO:0000256" key="1">
    <source>
        <dbReference type="ARBA" id="ARBA00004752"/>
    </source>
</evidence>
<dbReference type="EMBL" id="BAABBR010000001">
    <property type="protein sequence ID" value="GAA4025913.1"/>
    <property type="molecule type" value="Genomic_DNA"/>
</dbReference>
<dbReference type="SUPFAM" id="SSF141523">
    <property type="entry name" value="L,D-transpeptidase catalytic domain-like"/>
    <property type="match status" value="1"/>
</dbReference>
<feature type="domain" description="L,D-TPase catalytic" evidence="9">
    <location>
        <begin position="240"/>
        <end position="374"/>
    </location>
</feature>
<gene>
    <name evidence="10" type="ORF">GCM10022281_00590</name>
</gene>
<protein>
    <submittedName>
        <fullName evidence="10">L,D-transpeptidase</fullName>
    </submittedName>
</protein>
<comment type="caution">
    <text evidence="10">The sequence shown here is derived from an EMBL/GenBank/DDBJ whole genome shotgun (WGS) entry which is preliminary data.</text>
</comment>
<evidence type="ECO:0000256" key="3">
    <source>
        <dbReference type="ARBA" id="ARBA00022679"/>
    </source>
</evidence>
<feature type="chain" id="PRO_5046965529" evidence="8">
    <location>
        <begin position="24"/>
        <end position="375"/>
    </location>
</feature>
<dbReference type="SUPFAM" id="SSF47090">
    <property type="entry name" value="PGBD-like"/>
    <property type="match status" value="1"/>
</dbReference>
<dbReference type="Gene3D" id="2.40.440.10">
    <property type="entry name" value="L,D-transpeptidase catalytic domain-like"/>
    <property type="match status" value="1"/>
</dbReference>
<name>A0ABP7TGJ5_9SPHN</name>
<feature type="active site" description="Proton donor/acceptor" evidence="7">
    <location>
        <position position="334"/>
    </location>
</feature>
<comment type="similarity">
    <text evidence="2">Belongs to the YkuD family.</text>
</comment>
<evidence type="ECO:0000256" key="5">
    <source>
        <dbReference type="ARBA" id="ARBA00022984"/>
    </source>
</evidence>
<dbReference type="InterPro" id="IPR002477">
    <property type="entry name" value="Peptidoglycan-bd-like"/>
</dbReference>
<dbReference type="InterPro" id="IPR005490">
    <property type="entry name" value="LD_TPept_cat_dom"/>
</dbReference>
<evidence type="ECO:0000256" key="8">
    <source>
        <dbReference type="SAM" id="SignalP"/>
    </source>
</evidence>
<evidence type="ECO:0000256" key="7">
    <source>
        <dbReference type="PROSITE-ProRule" id="PRU01373"/>
    </source>
</evidence>
<keyword evidence="5 7" id="KW-0573">Peptidoglycan synthesis</keyword>
<dbReference type="Pfam" id="PF03734">
    <property type="entry name" value="YkuD"/>
    <property type="match status" value="1"/>
</dbReference>
<dbReference type="Proteomes" id="UP001424459">
    <property type="component" value="Unassembled WGS sequence"/>
</dbReference>
<comment type="pathway">
    <text evidence="1 7">Cell wall biogenesis; peptidoglycan biosynthesis.</text>
</comment>
<dbReference type="RefSeq" id="WP_344694952.1">
    <property type="nucleotide sequence ID" value="NZ_BAABBR010000001.1"/>
</dbReference>
<organism evidence="10 11">
    <name type="scientific">Sphingomonas rosea</name>
    <dbReference type="NCBI Taxonomy" id="335605"/>
    <lineage>
        <taxon>Bacteria</taxon>
        <taxon>Pseudomonadati</taxon>
        <taxon>Pseudomonadota</taxon>
        <taxon>Alphaproteobacteria</taxon>
        <taxon>Sphingomonadales</taxon>
        <taxon>Sphingomonadaceae</taxon>
        <taxon>Sphingomonas</taxon>
    </lineage>
</organism>
<dbReference type="PANTHER" id="PTHR30582">
    <property type="entry name" value="L,D-TRANSPEPTIDASE"/>
    <property type="match status" value="1"/>
</dbReference>
<keyword evidence="6 7" id="KW-0961">Cell wall biogenesis/degradation</keyword>
<keyword evidence="4 7" id="KW-0133">Cell shape</keyword>
<keyword evidence="11" id="KW-1185">Reference proteome</keyword>
<feature type="signal peptide" evidence="8">
    <location>
        <begin position="1"/>
        <end position="23"/>
    </location>
</feature>